<dbReference type="EMBL" id="BMQX01000002">
    <property type="protein sequence ID" value="GGQ07354.1"/>
    <property type="molecule type" value="Genomic_DNA"/>
</dbReference>
<keyword evidence="2" id="KW-1185">Reference proteome</keyword>
<accession>A0ABQ2R0I5</accession>
<gene>
    <name evidence="1" type="ORF">GCM10009411_05470</name>
</gene>
<sequence>MAMKISGSNESLIDILAITKSDVFATIDHCLLAYCKSLPVYWKSYCVKQTIVPWRAVYFTVDDIGWCGVDCL</sequence>
<dbReference type="Proteomes" id="UP000619118">
    <property type="component" value="Unassembled WGS sequence"/>
</dbReference>
<evidence type="ECO:0000313" key="2">
    <source>
        <dbReference type="Proteomes" id="UP000619118"/>
    </source>
</evidence>
<evidence type="ECO:0000313" key="1">
    <source>
        <dbReference type="EMBL" id="GGQ07354.1"/>
    </source>
</evidence>
<organism evidence="1 2">
    <name type="scientific">Shewanella litoralis</name>
    <dbReference type="NCBI Taxonomy" id="2282700"/>
    <lineage>
        <taxon>Bacteria</taxon>
        <taxon>Pseudomonadati</taxon>
        <taxon>Pseudomonadota</taxon>
        <taxon>Gammaproteobacteria</taxon>
        <taxon>Alteromonadales</taxon>
        <taxon>Shewanellaceae</taxon>
        <taxon>Shewanella</taxon>
    </lineage>
</organism>
<protein>
    <submittedName>
        <fullName evidence="1">Uncharacterized protein</fullName>
    </submittedName>
</protein>
<proteinExistence type="predicted"/>
<name>A0ABQ2R0I5_9GAMM</name>
<comment type="caution">
    <text evidence="1">The sequence shown here is derived from an EMBL/GenBank/DDBJ whole genome shotgun (WGS) entry which is preliminary data.</text>
</comment>
<reference evidence="2" key="1">
    <citation type="journal article" date="2019" name="Int. J. Syst. Evol. Microbiol.">
        <title>The Global Catalogue of Microorganisms (GCM) 10K type strain sequencing project: providing services to taxonomists for standard genome sequencing and annotation.</title>
        <authorList>
            <consortium name="The Broad Institute Genomics Platform"/>
            <consortium name="The Broad Institute Genome Sequencing Center for Infectious Disease"/>
            <person name="Wu L."/>
            <person name="Ma J."/>
        </authorList>
    </citation>
    <scope>NUCLEOTIDE SEQUENCE [LARGE SCALE GENOMIC DNA]</scope>
    <source>
        <strain evidence="2">JCM 32306</strain>
    </source>
</reference>